<keyword evidence="6 8" id="KW-1133">Transmembrane helix</keyword>
<dbReference type="InterPro" id="IPR035906">
    <property type="entry name" value="MetI-like_sf"/>
</dbReference>
<keyword evidence="4" id="KW-1003">Cell membrane</keyword>
<evidence type="ECO:0000256" key="4">
    <source>
        <dbReference type="ARBA" id="ARBA00022475"/>
    </source>
</evidence>
<feature type="transmembrane region" description="Helical" evidence="8">
    <location>
        <begin position="20"/>
        <end position="40"/>
    </location>
</feature>
<comment type="subcellular location">
    <subcellularLocation>
        <location evidence="1 8">Cell membrane</location>
        <topology evidence="1 8">Multi-pass membrane protein</topology>
    </subcellularLocation>
</comment>
<dbReference type="Pfam" id="PF00528">
    <property type="entry name" value="BPD_transp_1"/>
    <property type="match status" value="1"/>
</dbReference>
<dbReference type="CDD" id="cd06261">
    <property type="entry name" value="TM_PBP2"/>
    <property type="match status" value="1"/>
</dbReference>
<keyword evidence="3 8" id="KW-0813">Transport</keyword>
<dbReference type="PANTHER" id="PTHR42929:SF1">
    <property type="entry name" value="INNER MEMBRANE ABC TRANSPORTER PERMEASE PROTEIN YDCU-RELATED"/>
    <property type="match status" value="1"/>
</dbReference>
<feature type="transmembrane region" description="Helical" evidence="8">
    <location>
        <begin position="202"/>
        <end position="224"/>
    </location>
</feature>
<evidence type="ECO:0000256" key="7">
    <source>
        <dbReference type="ARBA" id="ARBA00023136"/>
    </source>
</evidence>
<dbReference type="Proteomes" id="UP000078486">
    <property type="component" value="Unassembled WGS sequence"/>
</dbReference>
<evidence type="ECO:0000313" key="11">
    <source>
        <dbReference type="Proteomes" id="UP000078486"/>
    </source>
</evidence>
<feature type="transmembrane region" description="Helical" evidence="8">
    <location>
        <begin position="104"/>
        <end position="128"/>
    </location>
</feature>
<dbReference type="GO" id="GO:0005886">
    <property type="term" value="C:plasma membrane"/>
    <property type="evidence" value="ECO:0007669"/>
    <property type="project" value="UniProtKB-SubCell"/>
</dbReference>
<name>A0A178IF68_9BACT</name>
<comment type="similarity">
    <text evidence="2">Belongs to the binding-protein-dependent transport system permease family. CysTW subfamily.</text>
</comment>
<keyword evidence="7 8" id="KW-0472">Membrane</keyword>
<keyword evidence="11" id="KW-1185">Reference proteome</keyword>
<evidence type="ECO:0000313" key="10">
    <source>
        <dbReference type="EMBL" id="OAM87666.1"/>
    </source>
</evidence>
<evidence type="ECO:0000256" key="8">
    <source>
        <dbReference type="RuleBase" id="RU363032"/>
    </source>
</evidence>
<dbReference type="EMBL" id="LRRQ01000167">
    <property type="protein sequence ID" value="OAM87666.1"/>
    <property type="molecule type" value="Genomic_DNA"/>
</dbReference>
<comment type="caution">
    <text evidence="10">The sequence shown here is derived from an EMBL/GenBank/DDBJ whole genome shotgun (WGS) entry which is preliminary data.</text>
</comment>
<protein>
    <submittedName>
        <fullName evidence="10">Spermidine/putrescine ABC transporter permease</fullName>
    </submittedName>
</protein>
<accession>A0A178IF68</accession>
<evidence type="ECO:0000256" key="5">
    <source>
        <dbReference type="ARBA" id="ARBA00022692"/>
    </source>
</evidence>
<evidence type="ECO:0000256" key="3">
    <source>
        <dbReference type="ARBA" id="ARBA00022448"/>
    </source>
</evidence>
<dbReference type="Gene3D" id="1.10.3720.10">
    <property type="entry name" value="MetI-like"/>
    <property type="match status" value="1"/>
</dbReference>
<evidence type="ECO:0000256" key="6">
    <source>
        <dbReference type="ARBA" id="ARBA00022989"/>
    </source>
</evidence>
<dbReference type="PANTHER" id="PTHR42929">
    <property type="entry name" value="INNER MEMBRANE ABC TRANSPORTER PERMEASE PROTEIN YDCU-RELATED-RELATED"/>
    <property type="match status" value="1"/>
</dbReference>
<keyword evidence="5 8" id="KW-0812">Transmembrane</keyword>
<reference evidence="10 11" key="1">
    <citation type="submission" date="2016-01" db="EMBL/GenBank/DDBJ databases">
        <title>High potential of lignocellulose degradation of a new Verrucomicrobia species.</title>
        <authorList>
            <person name="Wang Y."/>
            <person name="Shi Y."/>
            <person name="Qiu Z."/>
            <person name="Liu S."/>
            <person name="Yang H."/>
        </authorList>
    </citation>
    <scope>NUCLEOTIDE SEQUENCE [LARGE SCALE GENOMIC DNA]</scope>
    <source>
        <strain evidence="10 11">TSB47</strain>
    </source>
</reference>
<dbReference type="PROSITE" id="PS50928">
    <property type="entry name" value="ABC_TM1"/>
    <property type="match status" value="1"/>
</dbReference>
<dbReference type="STRING" id="1184151.AW736_22320"/>
<feature type="transmembrane region" description="Helical" evidence="8">
    <location>
        <begin position="69"/>
        <end position="92"/>
    </location>
</feature>
<dbReference type="AlphaFoldDB" id="A0A178IF68"/>
<feature type="domain" description="ABC transmembrane type-1" evidence="9">
    <location>
        <begin position="69"/>
        <end position="273"/>
    </location>
</feature>
<dbReference type="GO" id="GO:0055085">
    <property type="term" value="P:transmembrane transport"/>
    <property type="evidence" value="ECO:0007669"/>
    <property type="project" value="InterPro"/>
</dbReference>
<feature type="transmembrane region" description="Helical" evidence="8">
    <location>
        <begin position="148"/>
        <end position="173"/>
    </location>
</feature>
<dbReference type="OrthoDB" id="9807047at2"/>
<feature type="transmembrane region" description="Helical" evidence="8">
    <location>
        <begin position="254"/>
        <end position="275"/>
    </location>
</feature>
<proteinExistence type="inferred from homology"/>
<organism evidence="10 11">
    <name type="scientific">Termitidicoccus mucosus</name>
    <dbReference type="NCBI Taxonomy" id="1184151"/>
    <lineage>
        <taxon>Bacteria</taxon>
        <taxon>Pseudomonadati</taxon>
        <taxon>Verrucomicrobiota</taxon>
        <taxon>Opitutia</taxon>
        <taxon>Opitutales</taxon>
        <taxon>Opitutaceae</taxon>
        <taxon>Termitidicoccus</taxon>
    </lineage>
</organism>
<evidence type="ECO:0000259" key="9">
    <source>
        <dbReference type="PROSITE" id="PS50928"/>
    </source>
</evidence>
<dbReference type="InterPro" id="IPR000515">
    <property type="entry name" value="MetI-like"/>
</dbReference>
<sequence length="290" mass="32018">MLARLRTTPGVFGRFSSLPFVLLMLFGFVMPLLCVVWFGLMPSKTFSLLQWPTLENYRTIFGQTYYKSILWSVGLAMLTVAILLVVCYPLAFALAKVFRGGATFITYAIASSLFVSENVRLFGWVIGFMKNGVVGGTLARLGLPIDSLLYNVPVIVLGMVYVYLPFMLFPLALGVKMVPDQVREAAFDLGASRWQVFRKIDLPLSMPGVLIGSLLVFVLSIGAITEAKILGGQKVVTIAADIETEFTYGQNWPLGSALSTLLILLTTVLVFFALGRFDLEKFLGKKPREN</sequence>
<evidence type="ECO:0000256" key="2">
    <source>
        <dbReference type="ARBA" id="ARBA00007069"/>
    </source>
</evidence>
<dbReference type="SUPFAM" id="SSF161098">
    <property type="entry name" value="MetI-like"/>
    <property type="match status" value="1"/>
</dbReference>
<gene>
    <name evidence="10" type="ORF">AW736_22320</name>
</gene>
<evidence type="ECO:0000256" key="1">
    <source>
        <dbReference type="ARBA" id="ARBA00004651"/>
    </source>
</evidence>